<dbReference type="HAMAP" id="MF_00825">
    <property type="entry name" value="3_HAO"/>
    <property type="match status" value="1"/>
</dbReference>
<evidence type="ECO:0000256" key="6">
    <source>
        <dbReference type="ARBA" id="ARBA00023004"/>
    </source>
</evidence>
<name>A0ABT5U3H0_9GAMM</name>
<feature type="binding site" evidence="7">
    <location>
        <position position="47"/>
    </location>
    <ligand>
        <name>O2</name>
        <dbReference type="ChEBI" id="CHEBI:15379"/>
    </ligand>
</feature>
<dbReference type="PANTHER" id="PTHR15497:SF1">
    <property type="entry name" value="3-HYDROXYANTHRANILATE 3,4-DIOXYGENASE"/>
    <property type="match status" value="1"/>
</dbReference>
<keyword evidence="4 7" id="KW-0223">Dioxygenase</keyword>
<keyword evidence="2 7" id="KW-0662">Pyridine nucleotide biosynthesis</keyword>
<proteinExistence type="inferred from homology"/>
<dbReference type="Gene3D" id="2.60.120.10">
    <property type="entry name" value="Jelly Rolls"/>
    <property type="match status" value="1"/>
</dbReference>
<keyword evidence="6 7" id="KW-0408">Iron</keyword>
<feature type="binding site" evidence="7">
    <location>
        <position position="57"/>
    </location>
    <ligand>
        <name>Fe cation</name>
        <dbReference type="ChEBI" id="CHEBI:24875"/>
        <label>1</label>
        <note>catalytic</note>
    </ligand>
</feature>
<evidence type="ECO:0000313" key="9">
    <source>
        <dbReference type="Proteomes" id="UP001528823"/>
    </source>
</evidence>
<comment type="function">
    <text evidence="1 7">Catalyzes the oxidative ring opening of 3-hydroxyanthranilate to 2-amino-3-carboxymuconate semialdehyde, which spontaneously cyclizes to quinolinate.</text>
</comment>
<dbReference type="EMBL" id="JAPMOU010000002">
    <property type="protein sequence ID" value="MDE1460862.1"/>
    <property type="molecule type" value="Genomic_DNA"/>
</dbReference>
<dbReference type="InterPro" id="IPR010329">
    <property type="entry name" value="3hydroanth_dOase"/>
</dbReference>
<evidence type="ECO:0000256" key="2">
    <source>
        <dbReference type="ARBA" id="ARBA00022642"/>
    </source>
</evidence>
<reference evidence="8 9" key="1">
    <citation type="submission" date="2022-11" db="EMBL/GenBank/DDBJ databases">
        <title>Spartinivicinus poritis sp. nov., isolated from scleractinian coral Porites lutea.</title>
        <authorList>
            <person name="Zhang G."/>
            <person name="Cai L."/>
            <person name="Wei Q."/>
        </authorList>
    </citation>
    <scope>NUCLEOTIDE SEQUENCE [LARGE SCALE GENOMIC DNA]</scope>
    <source>
        <strain evidence="8 9">A2-2</strain>
    </source>
</reference>
<sequence length="172" mass="20061">MSLLTPPINLQQWIDEHRIYLKPPVCNKLVFEEQGFFIMVVGGPNSRKDYHVDEGPEFFYQVEGDMLLKTIQKGKVVDIPIKQGEVFLLPPKVPHSPHRFADTVGLVIERRRTQEEKDGLQWYCDHCNHLLYEEFFILKNIEEDFPPVFDRFFGSKQHRTCSQCGEVMPAPA</sequence>
<dbReference type="GO" id="GO:0000334">
    <property type="term" value="F:3-hydroxyanthranilate 3,4-dioxygenase activity"/>
    <property type="evidence" value="ECO:0007669"/>
    <property type="project" value="UniProtKB-EC"/>
</dbReference>
<dbReference type="NCBIfam" id="TIGR03037">
    <property type="entry name" value="anthran_nbaC"/>
    <property type="match status" value="1"/>
</dbReference>
<evidence type="ECO:0000256" key="3">
    <source>
        <dbReference type="ARBA" id="ARBA00022723"/>
    </source>
</evidence>
<comment type="pathway">
    <text evidence="7">Cofactor biosynthesis; NAD(+) biosynthesis; quinolinate from L-kynurenine: step 3/3.</text>
</comment>
<feature type="binding site" evidence="7">
    <location>
        <position position="127"/>
    </location>
    <ligand>
        <name>Fe cation</name>
        <dbReference type="ChEBI" id="CHEBI:24875"/>
        <label>2</label>
    </ligand>
</feature>
<dbReference type="NCBIfam" id="NF009763">
    <property type="entry name" value="PRK13264.1"/>
    <property type="match status" value="1"/>
</dbReference>
<keyword evidence="3 7" id="KW-0479">Metal-binding</keyword>
<dbReference type="EC" id="1.13.11.6" evidence="7"/>
<accession>A0ABT5U3H0</accession>
<keyword evidence="5 7" id="KW-0560">Oxidoreductase</keyword>
<comment type="caution">
    <text evidence="8">The sequence shown here is derived from an EMBL/GenBank/DDBJ whole genome shotgun (WGS) entry which is preliminary data.</text>
</comment>
<feature type="binding site" evidence="7">
    <location>
        <position position="109"/>
    </location>
    <ligand>
        <name>substrate</name>
    </ligand>
</feature>
<evidence type="ECO:0000256" key="5">
    <source>
        <dbReference type="ARBA" id="ARBA00023002"/>
    </source>
</evidence>
<feature type="binding site" evidence="7">
    <location>
        <position position="164"/>
    </location>
    <ligand>
        <name>Fe cation</name>
        <dbReference type="ChEBI" id="CHEBI:24875"/>
        <label>2</label>
    </ligand>
</feature>
<dbReference type="InterPro" id="IPR014710">
    <property type="entry name" value="RmlC-like_jellyroll"/>
</dbReference>
<dbReference type="Proteomes" id="UP001528823">
    <property type="component" value="Unassembled WGS sequence"/>
</dbReference>
<dbReference type="Pfam" id="PF06052">
    <property type="entry name" value="3-HAO"/>
    <property type="match status" value="1"/>
</dbReference>
<protein>
    <recommendedName>
        <fullName evidence="7">3-hydroxyanthranilate 3,4-dioxygenase</fullName>
        <ecNumber evidence="7">1.13.11.6</ecNumber>
    </recommendedName>
    <alternativeName>
        <fullName evidence="7">3-hydroxyanthranilate oxygenase</fullName>
        <shortName evidence="7">3-HAO</shortName>
    </alternativeName>
    <alternativeName>
        <fullName evidence="7">3-hydroxyanthranilic acid dioxygenase</fullName>
        <shortName evidence="7">HAD</shortName>
    </alternativeName>
</protein>
<keyword evidence="9" id="KW-1185">Reference proteome</keyword>
<feature type="binding site" evidence="7">
    <location>
        <position position="161"/>
    </location>
    <ligand>
        <name>Fe cation</name>
        <dbReference type="ChEBI" id="CHEBI:24875"/>
        <label>2</label>
    </ligand>
</feature>
<comment type="subunit">
    <text evidence="7">Homodimer.</text>
</comment>
<feature type="binding site" evidence="7">
    <location>
        <position position="99"/>
    </location>
    <ligand>
        <name>substrate</name>
    </ligand>
</feature>
<dbReference type="PANTHER" id="PTHR15497">
    <property type="entry name" value="3-HYDROXYANTHRANILATE 3,4-DIOXYGENASE"/>
    <property type="match status" value="1"/>
</dbReference>
<evidence type="ECO:0000256" key="4">
    <source>
        <dbReference type="ARBA" id="ARBA00022964"/>
    </source>
</evidence>
<dbReference type="SUPFAM" id="SSF51182">
    <property type="entry name" value="RmlC-like cupins"/>
    <property type="match status" value="1"/>
</dbReference>
<dbReference type="InterPro" id="IPR011051">
    <property type="entry name" value="RmlC_Cupin_sf"/>
</dbReference>
<comment type="catalytic activity">
    <reaction evidence="7">
        <text>3-hydroxyanthranilate + O2 = (2Z,4Z)-2-amino-3-carboxymuconate 6-semialdehyde</text>
        <dbReference type="Rhea" id="RHEA:17953"/>
        <dbReference type="ChEBI" id="CHEBI:15379"/>
        <dbReference type="ChEBI" id="CHEBI:36559"/>
        <dbReference type="ChEBI" id="CHEBI:77612"/>
        <dbReference type="EC" id="1.13.11.6"/>
    </reaction>
</comment>
<feature type="binding site" evidence="7">
    <location>
        <position position="51"/>
    </location>
    <ligand>
        <name>Fe cation</name>
        <dbReference type="ChEBI" id="CHEBI:24875"/>
        <label>1</label>
        <note>catalytic</note>
    </ligand>
</feature>
<dbReference type="CDD" id="cd06123">
    <property type="entry name" value="cupin_HAO"/>
    <property type="match status" value="1"/>
</dbReference>
<evidence type="ECO:0000256" key="7">
    <source>
        <dbReference type="HAMAP-Rule" id="MF_00825"/>
    </source>
</evidence>
<dbReference type="RefSeq" id="WP_274687232.1">
    <property type="nucleotide sequence ID" value="NZ_JAPMOU010000002.1"/>
</dbReference>
<comment type="cofactor">
    <cofactor evidence="7">
        <name>Fe(2+)</name>
        <dbReference type="ChEBI" id="CHEBI:29033"/>
    </cofactor>
    <text evidence="7">Binds 2 Fe(2+) ions per subunit.</text>
</comment>
<feature type="binding site" evidence="7">
    <location>
        <position position="95"/>
    </location>
    <ligand>
        <name>Fe cation</name>
        <dbReference type="ChEBI" id="CHEBI:24875"/>
        <label>1</label>
        <note>catalytic</note>
    </ligand>
</feature>
<evidence type="ECO:0000256" key="1">
    <source>
        <dbReference type="ARBA" id="ARBA00002752"/>
    </source>
</evidence>
<gene>
    <name evidence="7" type="primary">nbaC</name>
    <name evidence="8" type="ORF">ORQ98_02655</name>
</gene>
<organism evidence="8 9">
    <name type="scientific">Spartinivicinus poritis</name>
    <dbReference type="NCBI Taxonomy" id="2994640"/>
    <lineage>
        <taxon>Bacteria</taxon>
        <taxon>Pseudomonadati</taxon>
        <taxon>Pseudomonadota</taxon>
        <taxon>Gammaproteobacteria</taxon>
        <taxon>Oceanospirillales</taxon>
        <taxon>Zooshikellaceae</taxon>
        <taxon>Spartinivicinus</taxon>
    </lineage>
</organism>
<comment type="similarity">
    <text evidence="7">Belongs to the 3-HAO family.</text>
</comment>
<evidence type="ECO:0000313" key="8">
    <source>
        <dbReference type="EMBL" id="MDE1460862.1"/>
    </source>
</evidence>
<feature type="binding site" evidence="7">
    <location>
        <position position="57"/>
    </location>
    <ligand>
        <name>substrate</name>
    </ligand>
</feature>
<feature type="binding site" evidence="7">
    <location>
        <position position="124"/>
    </location>
    <ligand>
        <name>Fe cation</name>
        <dbReference type="ChEBI" id="CHEBI:24875"/>
        <label>2</label>
    </ligand>
</feature>